<evidence type="ECO:0000256" key="14">
    <source>
        <dbReference type="SAM" id="SignalP"/>
    </source>
</evidence>
<evidence type="ECO:0000256" key="13">
    <source>
        <dbReference type="SAM" id="MobiDB-lite"/>
    </source>
</evidence>
<keyword evidence="5 11" id="KW-0812">Transmembrane</keyword>
<dbReference type="InterPro" id="IPR036942">
    <property type="entry name" value="Beta-barrel_TonB_sf"/>
</dbReference>
<dbReference type="GO" id="GO:0006826">
    <property type="term" value="P:iron ion transport"/>
    <property type="evidence" value="ECO:0007669"/>
    <property type="project" value="UniProtKB-KW"/>
</dbReference>
<dbReference type="Pfam" id="PF07715">
    <property type="entry name" value="Plug"/>
    <property type="match status" value="1"/>
</dbReference>
<keyword evidence="8 12" id="KW-0798">TonB box</keyword>
<evidence type="ECO:0000256" key="6">
    <source>
        <dbReference type="ARBA" id="ARBA00023004"/>
    </source>
</evidence>
<dbReference type="PROSITE" id="PS52016">
    <property type="entry name" value="TONB_DEPENDENT_REC_3"/>
    <property type="match status" value="1"/>
</dbReference>
<proteinExistence type="inferred from homology"/>
<keyword evidence="10 11" id="KW-0998">Cell outer membrane</keyword>
<dbReference type="PANTHER" id="PTHR32552">
    <property type="entry name" value="FERRICHROME IRON RECEPTOR-RELATED"/>
    <property type="match status" value="1"/>
</dbReference>
<dbReference type="InterPro" id="IPR000531">
    <property type="entry name" value="Beta-barrel_TonB"/>
</dbReference>
<dbReference type="Gene3D" id="2.40.170.20">
    <property type="entry name" value="TonB-dependent receptor, beta-barrel domain"/>
    <property type="match status" value="1"/>
</dbReference>
<dbReference type="KEGG" id="ntd:EGO55_07025"/>
<keyword evidence="17" id="KW-0675">Receptor</keyword>
<evidence type="ECO:0000256" key="7">
    <source>
        <dbReference type="ARBA" id="ARBA00023065"/>
    </source>
</evidence>
<keyword evidence="3 11" id="KW-1134">Transmembrane beta strand</keyword>
<evidence type="ECO:0000313" key="17">
    <source>
        <dbReference type="EMBL" id="GAD50685.1"/>
    </source>
</evidence>
<dbReference type="PANTHER" id="PTHR32552:SF81">
    <property type="entry name" value="TONB-DEPENDENT OUTER MEMBRANE RECEPTOR"/>
    <property type="match status" value="1"/>
</dbReference>
<evidence type="ECO:0000256" key="12">
    <source>
        <dbReference type="RuleBase" id="RU003357"/>
    </source>
</evidence>
<dbReference type="EMBL" id="BASZ01000010">
    <property type="protein sequence ID" value="GAD50685.1"/>
    <property type="molecule type" value="Genomic_DNA"/>
</dbReference>
<keyword evidence="9 11" id="KW-0472">Membrane</keyword>
<feature type="signal peptide" evidence="14">
    <location>
        <begin position="1"/>
        <end position="27"/>
    </location>
</feature>
<dbReference type="InterPro" id="IPR039426">
    <property type="entry name" value="TonB-dep_rcpt-like"/>
</dbReference>
<dbReference type="CDD" id="cd01347">
    <property type="entry name" value="ligand_gated_channel"/>
    <property type="match status" value="1"/>
</dbReference>
<feature type="domain" description="TonB-dependent receptor plug" evidence="16">
    <location>
        <begin position="52"/>
        <end position="161"/>
    </location>
</feature>
<dbReference type="Pfam" id="PF00593">
    <property type="entry name" value="TonB_dep_Rec_b-barrel"/>
    <property type="match status" value="1"/>
</dbReference>
<evidence type="ECO:0000256" key="8">
    <source>
        <dbReference type="ARBA" id="ARBA00023077"/>
    </source>
</evidence>
<feature type="domain" description="TonB-dependent receptor-like beta-barrel" evidence="15">
    <location>
        <begin position="275"/>
        <end position="735"/>
    </location>
</feature>
<keyword evidence="4" id="KW-0410">Iron transport</keyword>
<dbReference type="SUPFAM" id="SSF56935">
    <property type="entry name" value="Porins"/>
    <property type="match status" value="1"/>
</dbReference>
<keyword evidence="7" id="KW-0406">Ion transport</keyword>
<protein>
    <submittedName>
        <fullName evidence="17">Putative TonB-dependent receptor</fullName>
    </submittedName>
</protein>
<keyword evidence="6" id="KW-0408">Iron</keyword>
<organism evidence="17 18">
    <name type="scientific">Caenibius tardaugens NBRC 16725</name>
    <dbReference type="NCBI Taxonomy" id="1219035"/>
    <lineage>
        <taxon>Bacteria</taxon>
        <taxon>Pseudomonadati</taxon>
        <taxon>Pseudomonadota</taxon>
        <taxon>Alphaproteobacteria</taxon>
        <taxon>Sphingomonadales</taxon>
        <taxon>Erythrobacteraceae</taxon>
        <taxon>Caenibius</taxon>
    </lineage>
</organism>
<evidence type="ECO:0000256" key="3">
    <source>
        <dbReference type="ARBA" id="ARBA00022452"/>
    </source>
</evidence>
<accession>U2YP54</accession>
<feature type="chain" id="PRO_5030177787" evidence="14">
    <location>
        <begin position="28"/>
        <end position="774"/>
    </location>
</feature>
<evidence type="ECO:0000259" key="15">
    <source>
        <dbReference type="Pfam" id="PF00593"/>
    </source>
</evidence>
<keyword evidence="18" id="KW-1185">Reference proteome</keyword>
<gene>
    <name evidence="17" type="ORF">NT2_10_01300</name>
</gene>
<dbReference type="InterPro" id="IPR012910">
    <property type="entry name" value="Plug_dom"/>
</dbReference>
<evidence type="ECO:0000256" key="5">
    <source>
        <dbReference type="ARBA" id="ARBA00022692"/>
    </source>
</evidence>
<keyword evidence="2 11" id="KW-0813">Transport</keyword>
<evidence type="ECO:0000256" key="4">
    <source>
        <dbReference type="ARBA" id="ARBA00022496"/>
    </source>
</evidence>
<dbReference type="eggNOG" id="COG4773">
    <property type="taxonomic scope" value="Bacteria"/>
</dbReference>
<dbReference type="OrthoDB" id="9760333at2"/>
<comment type="subcellular location">
    <subcellularLocation>
        <location evidence="1 11">Cell outer membrane</location>
        <topology evidence="1 11">Multi-pass membrane protein</topology>
    </subcellularLocation>
</comment>
<evidence type="ECO:0000256" key="11">
    <source>
        <dbReference type="PROSITE-ProRule" id="PRU01360"/>
    </source>
</evidence>
<evidence type="ECO:0000313" key="18">
    <source>
        <dbReference type="Proteomes" id="UP000016568"/>
    </source>
</evidence>
<dbReference type="GO" id="GO:0009279">
    <property type="term" value="C:cell outer membrane"/>
    <property type="evidence" value="ECO:0007669"/>
    <property type="project" value="UniProtKB-SubCell"/>
</dbReference>
<evidence type="ECO:0000256" key="9">
    <source>
        <dbReference type="ARBA" id="ARBA00023136"/>
    </source>
</evidence>
<evidence type="ECO:0000259" key="16">
    <source>
        <dbReference type="Pfam" id="PF07715"/>
    </source>
</evidence>
<keyword evidence="14" id="KW-0732">Signal</keyword>
<dbReference type="Proteomes" id="UP000016568">
    <property type="component" value="Unassembled WGS sequence"/>
</dbReference>
<evidence type="ECO:0000256" key="2">
    <source>
        <dbReference type="ARBA" id="ARBA00022448"/>
    </source>
</evidence>
<sequence length="774" mass="84833">MAKAVYIRAMGGMGLAAGALIAQPAAAQQSDAQSDIRNTEIIVTAQRREQSLQQVPVAVSAVNAAQLETRRLNNIDQLSGIAPNLTITAGNTTSSSLQIAIRGSVTTNVSMVNEPTVGIYVDGVYVGKGSGPIFDIGDLERVEVLRGPQGTLFGRNTLAGAVSFVTRKPSNELRVEGEVTYGKYDYRALRGLINVPLTDRLFVKVAGQLQRRDGFTKSINPNASGGQDDRHRDSVMAQVRWQPADDWTIDYAYDYSRSKEHPMTAIFAVGAGNIFDPASPYYAGIPAYLYTQQTQNGNNRPKDILTDIYSTDRSRVFGHALTIEKDFGGAALKSITAYRKVKVNDSDSLDVDGSPFPIANGGFDINFKQFSQELQLTGKALDDKLNYVLGAFYLSDRGDSWNPQSYFFGGNAFDTSFGIRSRAWAIYGQADYKFANGFTITGGLRFTRERKQIDRHYEILALTPNPFDLPMPLTTIDIKPGDKVRESFGNLTPTVILSYEFSPDLNVYGKYSVGFRSGGFNGEATTDEAVRSFFKPELNKSFELGLKSRFFDRRLQINIAAFYNKESDKQVPVFLAAGTAATINRNAGRATIKGLEIEVDARPVDALHIYGSLGLLRTKFKQYLDTDPLGAIVDVAANRYFAKAPRTSATVGADITLFDSEKWGKLTLGGDVQYQSKTFSLPGQRLYDPRFALVATGAELAIPSSTVANARLRLDDIALNDSGLNAYVMLWVNNLTNYRKVNNKIAFGPNFGGLIVANYHEPLTAGITVGFKLR</sequence>
<reference evidence="17 18" key="1">
    <citation type="submission" date="2013-09" db="EMBL/GenBank/DDBJ databases">
        <title>Whole genome shotgun sequence of Novosphingobium tardaugens NBRC 16725.</title>
        <authorList>
            <person name="Isaki S."/>
            <person name="Hosoyama A."/>
            <person name="Tsuchikane K."/>
            <person name="Katsumata H."/>
            <person name="Ando Y."/>
            <person name="Yamazaki S."/>
            <person name="Fujita N."/>
        </authorList>
    </citation>
    <scope>NUCLEOTIDE SEQUENCE [LARGE SCALE GENOMIC DNA]</scope>
    <source>
        <strain evidence="17 18">NBRC 16725</strain>
    </source>
</reference>
<comment type="similarity">
    <text evidence="11 12">Belongs to the TonB-dependent receptor family.</text>
</comment>
<evidence type="ECO:0000256" key="10">
    <source>
        <dbReference type="ARBA" id="ARBA00023237"/>
    </source>
</evidence>
<dbReference type="AlphaFoldDB" id="U2YP54"/>
<evidence type="ECO:0000256" key="1">
    <source>
        <dbReference type="ARBA" id="ARBA00004571"/>
    </source>
</evidence>
<comment type="caution">
    <text evidence="17">The sequence shown here is derived from an EMBL/GenBank/DDBJ whole genome shotgun (WGS) entry which is preliminary data.</text>
</comment>
<dbReference type="RefSeq" id="WP_021691503.1">
    <property type="nucleotide sequence ID" value="NZ_BASZ01000010.1"/>
</dbReference>
<name>U2YP54_9SPHN</name>
<feature type="region of interest" description="Disordered" evidence="13">
    <location>
        <begin position="214"/>
        <end position="233"/>
    </location>
</feature>